<dbReference type="Proteomes" id="UP000002028">
    <property type="component" value="Chromosome"/>
</dbReference>
<evidence type="ECO:0000313" key="2">
    <source>
        <dbReference type="Proteomes" id="UP000002028"/>
    </source>
</evidence>
<dbReference type="HOGENOM" id="CLU_3222251_0_0_10"/>
<gene>
    <name evidence="1" type="ordered locus">Slin_0123</name>
</gene>
<organism evidence="1 2">
    <name type="scientific">Spirosoma linguale (strain ATCC 33905 / DSM 74 / LMG 10896 / Claus 1)</name>
    <dbReference type="NCBI Taxonomy" id="504472"/>
    <lineage>
        <taxon>Bacteria</taxon>
        <taxon>Pseudomonadati</taxon>
        <taxon>Bacteroidota</taxon>
        <taxon>Cytophagia</taxon>
        <taxon>Cytophagales</taxon>
        <taxon>Cytophagaceae</taxon>
        <taxon>Spirosoma</taxon>
    </lineage>
</organism>
<dbReference type="AlphaFoldDB" id="D2QC84"/>
<dbReference type="EMBL" id="CP001769">
    <property type="protein sequence ID" value="ADB36195.1"/>
    <property type="molecule type" value="Genomic_DNA"/>
</dbReference>
<sequence length="44" mass="4954">MNRLESVKGVKKTDSTQLFTLVSTFATATALIQQMQYIKFLTLS</sequence>
<accession>D2QC84</accession>
<evidence type="ECO:0000313" key="1">
    <source>
        <dbReference type="EMBL" id="ADB36195.1"/>
    </source>
</evidence>
<proteinExistence type="predicted"/>
<dbReference type="KEGG" id="sli:Slin_0123"/>
<protein>
    <submittedName>
        <fullName evidence="1">Uncharacterized protein</fullName>
    </submittedName>
</protein>
<keyword evidence="2" id="KW-1185">Reference proteome</keyword>
<name>D2QC84_SPILD</name>
<reference evidence="1 2" key="1">
    <citation type="journal article" date="2010" name="Stand. Genomic Sci.">
        <title>Complete genome sequence of Spirosoma linguale type strain (1).</title>
        <authorList>
            <person name="Lail K."/>
            <person name="Sikorski J."/>
            <person name="Saunders E."/>
            <person name="Lapidus A."/>
            <person name="Glavina Del Rio T."/>
            <person name="Copeland A."/>
            <person name="Tice H."/>
            <person name="Cheng J.-F."/>
            <person name="Lucas S."/>
            <person name="Nolan M."/>
            <person name="Bruce D."/>
            <person name="Goodwin L."/>
            <person name="Pitluck S."/>
            <person name="Ivanova N."/>
            <person name="Mavromatis K."/>
            <person name="Ovchinnikova G."/>
            <person name="Pati A."/>
            <person name="Chen A."/>
            <person name="Palaniappan K."/>
            <person name="Land M."/>
            <person name="Hauser L."/>
            <person name="Chang Y.-J."/>
            <person name="Jeffries C.D."/>
            <person name="Chain P."/>
            <person name="Brettin T."/>
            <person name="Detter J.C."/>
            <person name="Schuetze A."/>
            <person name="Rohde M."/>
            <person name="Tindall B.J."/>
            <person name="Goeker M."/>
            <person name="Bristow J."/>
            <person name="Eisen J.A."/>
            <person name="Markowitz V."/>
            <person name="Hugenholtz P."/>
            <person name="Kyrpides N.C."/>
            <person name="Klenk H.-P."/>
            <person name="Chen F."/>
        </authorList>
    </citation>
    <scope>NUCLEOTIDE SEQUENCE [LARGE SCALE GENOMIC DNA]</scope>
    <source>
        <strain evidence="2">ATCC 33905 / DSM 74 / LMG 10896 / Claus 1</strain>
    </source>
</reference>